<dbReference type="GO" id="GO:0015254">
    <property type="term" value="F:glycerol channel activity"/>
    <property type="evidence" value="ECO:0007669"/>
    <property type="project" value="TreeGrafter"/>
</dbReference>
<accession>A0AAN9V2C9</accession>
<organism evidence="9 10">
    <name type="scientific">Diatrype stigma</name>
    <dbReference type="NCBI Taxonomy" id="117547"/>
    <lineage>
        <taxon>Eukaryota</taxon>
        <taxon>Fungi</taxon>
        <taxon>Dikarya</taxon>
        <taxon>Ascomycota</taxon>
        <taxon>Pezizomycotina</taxon>
        <taxon>Sordariomycetes</taxon>
        <taxon>Xylariomycetidae</taxon>
        <taxon>Xylariales</taxon>
        <taxon>Diatrypaceae</taxon>
        <taxon>Diatrype</taxon>
    </lineage>
</organism>
<keyword evidence="5 8" id="KW-1133">Transmembrane helix</keyword>
<feature type="compositionally biased region" description="Basic and acidic residues" evidence="7">
    <location>
        <begin position="295"/>
        <end position="306"/>
    </location>
</feature>
<evidence type="ECO:0000256" key="1">
    <source>
        <dbReference type="ARBA" id="ARBA00004141"/>
    </source>
</evidence>
<feature type="region of interest" description="Disordered" evidence="7">
    <location>
        <begin position="1"/>
        <end position="107"/>
    </location>
</feature>
<dbReference type="Pfam" id="PF00230">
    <property type="entry name" value="MIP"/>
    <property type="match status" value="1"/>
</dbReference>
<proteinExistence type="inferred from homology"/>
<feature type="compositionally biased region" description="Basic and acidic residues" evidence="7">
    <location>
        <begin position="314"/>
        <end position="323"/>
    </location>
</feature>
<evidence type="ECO:0000313" key="9">
    <source>
        <dbReference type="EMBL" id="KAK7752273.1"/>
    </source>
</evidence>
<feature type="transmembrane region" description="Helical" evidence="8">
    <location>
        <begin position="397"/>
        <end position="416"/>
    </location>
</feature>
<evidence type="ECO:0000313" key="10">
    <source>
        <dbReference type="Proteomes" id="UP001320420"/>
    </source>
</evidence>
<dbReference type="SUPFAM" id="SSF81338">
    <property type="entry name" value="Aquaporin-like"/>
    <property type="match status" value="1"/>
</dbReference>
<evidence type="ECO:0000256" key="7">
    <source>
        <dbReference type="SAM" id="MobiDB-lite"/>
    </source>
</evidence>
<evidence type="ECO:0000256" key="6">
    <source>
        <dbReference type="ARBA" id="ARBA00023136"/>
    </source>
</evidence>
<comment type="subcellular location">
    <subcellularLocation>
        <location evidence="1">Membrane</location>
        <topology evidence="1">Multi-pass membrane protein</topology>
    </subcellularLocation>
</comment>
<name>A0AAN9V2C9_9PEZI</name>
<dbReference type="GO" id="GO:0015250">
    <property type="term" value="F:water channel activity"/>
    <property type="evidence" value="ECO:0007669"/>
    <property type="project" value="TreeGrafter"/>
</dbReference>
<feature type="compositionally biased region" description="Basic residues" evidence="7">
    <location>
        <begin position="213"/>
        <end position="226"/>
    </location>
</feature>
<keyword evidence="4 8" id="KW-0812">Transmembrane</keyword>
<keyword evidence="6 8" id="KW-0472">Membrane</keyword>
<feature type="compositionally biased region" description="Basic and acidic residues" evidence="7">
    <location>
        <begin position="162"/>
        <end position="171"/>
    </location>
</feature>
<feature type="compositionally biased region" description="Polar residues" evidence="7">
    <location>
        <begin position="58"/>
        <end position="81"/>
    </location>
</feature>
<dbReference type="PRINTS" id="PR00783">
    <property type="entry name" value="MINTRINSICP"/>
</dbReference>
<feature type="transmembrane region" description="Helical" evidence="8">
    <location>
        <begin position="437"/>
        <end position="459"/>
    </location>
</feature>
<dbReference type="GO" id="GO:0005886">
    <property type="term" value="C:plasma membrane"/>
    <property type="evidence" value="ECO:0007669"/>
    <property type="project" value="TreeGrafter"/>
</dbReference>
<protein>
    <submittedName>
        <fullName evidence="9">Uncharacterized protein</fullName>
    </submittedName>
</protein>
<comment type="similarity">
    <text evidence="2">Belongs to the MIP/aquaporin (TC 1.A.8) family.</text>
</comment>
<dbReference type="PANTHER" id="PTHR43829">
    <property type="entry name" value="AQUAPORIN OR AQUAGLYCEROPORIN RELATED"/>
    <property type="match status" value="1"/>
</dbReference>
<dbReference type="InterPro" id="IPR050363">
    <property type="entry name" value="MIP/Aquaporin"/>
</dbReference>
<reference evidence="9 10" key="1">
    <citation type="submission" date="2024-02" db="EMBL/GenBank/DDBJ databases">
        <title>De novo assembly and annotation of 12 fungi associated with fruit tree decline syndrome in Ontario, Canada.</title>
        <authorList>
            <person name="Sulman M."/>
            <person name="Ellouze W."/>
            <person name="Ilyukhin E."/>
        </authorList>
    </citation>
    <scope>NUCLEOTIDE SEQUENCE [LARGE SCALE GENOMIC DNA]</scope>
    <source>
        <strain evidence="9 10">M11/M66-122</strain>
    </source>
</reference>
<keyword evidence="3" id="KW-0813">Transport</keyword>
<feature type="transmembrane region" description="Helical" evidence="8">
    <location>
        <begin position="571"/>
        <end position="591"/>
    </location>
</feature>
<feature type="compositionally biased region" description="Basic and acidic residues" evidence="7">
    <location>
        <begin position="227"/>
        <end position="239"/>
    </location>
</feature>
<comment type="caution">
    <text evidence="9">The sequence shown here is derived from an EMBL/GenBank/DDBJ whole genome shotgun (WGS) entry which is preliminary data.</text>
</comment>
<sequence length="625" mass="69113">MSSPNNNGARPPPGSPRSYHQPWLASENDSSNPETLNEIPLESLQPGTAARSPRGSESETNLRLQRLSGESSSTNHISTAQRLAELQADMKDSQKHIQQLSEAHRAVQNAVSSIHTMQDLLAWKEQMQQSNGDDDDEEAMLQRQASTKTNTSTASKTSNLQERQERQEKPRHPPPSAERQGWVDEDYIEENPWYGESHNKPVFSLGKPLPHTSRFRNKMQKKKPKKAQKDDEADLEKGPPSETQAQRAPRKKSVRIADDTSGADAPEQQGRSSTEAGKAHTSKRNDAGQPVYDYQPHKTDSQRETEGDNDVDNEDGKKYKVDGEPVGQTEDDEAEEGKQDPNELRNWWARVRAKYPEPCAEFLATWMSVFLGICATLSVNLSAGQESQYGTYETSCWAWGFSFMFGIYIGGGVSGAHMNPAISICLSVFRGFPWRMCAIYIVIQFVASLTAGALAYGLYYEAIHYSDPGMTSSYKSFFSYPQTWVSPGTAVGNQCIAGGIMMIAVFALGDDQNNPPGAGMHAFILGMLQTTLKFCLGYNTGTSLNPASDFGPRLIAYAVGYRTPEVFSDPWWIYGPWLAALAGSLGGCVLYDSLIFVGSESPVNYRVPKALRNRAKQAKKLTTKF</sequence>
<dbReference type="EMBL" id="JAKJXP020000040">
    <property type="protein sequence ID" value="KAK7752273.1"/>
    <property type="molecule type" value="Genomic_DNA"/>
</dbReference>
<dbReference type="PANTHER" id="PTHR43829:SF24">
    <property type="entry name" value="MIP AQUAPORIN (EUROFUNG)"/>
    <property type="match status" value="1"/>
</dbReference>
<dbReference type="InterPro" id="IPR000425">
    <property type="entry name" value="MIP"/>
</dbReference>
<dbReference type="InterPro" id="IPR023271">
    <property type="entry name" value="Aquaporin-like"/>
</dbReference>
<evidence type="ECO:0000256" key="8">
    <source>
        <dbReference type="SAM" id="Phobius"/>
    </source>
</evidence>
<gene>
    <name evidence="9" type="ORF">SLS62_005809</name>
</gene>
<evidence type="ECO:0000256" key="4">
    <source>
        <dbReference type="ARBA" id="ARBA00022692"/>
    </source>
</evidence>
<dbReference type="CDD" id="cd00333">
    <property type="entry name" value="MIP"/>
    <property type="match status" value="1"/>
</dbReference>
<keyword evidence="10" id="KW-1185">Reference proteome</keyword>
<dbReference type="Proteomes" id="UP001320420">
    <property type="component" value="Unassembled WGS sequence"/>
</dbReference>
<dbReference type="AlphaFoldDB" id="A0AAN9V2C9"/>
<dbReference type="Gene3D" id="1.20.1080.10">
    <property type="entry name" value="Glycerol uptake facilitator protein"/>
    <property type="match status" value="1"/>
</dbReference>
<evidence type="ECO:0000256" key="3">
    <source>
        <dbReference type="ARBA" id="ARBA00022448"/>
    </source>
</evidence>
<evidence type="ECO:0000256" key="2">
    <source>
        <dbReference type="ARBA" id="ARBA00006175"/>
    </source>
</evidence>
<evidence type="ECO:0000256" key="5">
    <source>
        <dbReference type="ARBA" id="ARBA00022989"/>
    </source>
</evidence>
<feature type="region of interest" description="Disordered" evidence="7">
    <location>
        <begin position="125"/>
        <end position="341"/>
    </location>
</feature>
<feature type="compositionally biased region" description="Low complexity" evidence="7">
    <location>
        <begin position="145"/>
        <end position="159"/>
    </location>
</feature>